<evidence type="ECO:0000256" key="3">
    <source>
        <dbReference type="ARBA" id="ARBA00022692"/>
    </source>
</evidence>
<proteinExistence type="inferred from homology"/>
<sequence>MNTLQLAARNLARNRRRSITTLFAMIVGAIAILLFGGYARNIDLGLQTGFVQRSGHLQVQHKDYFLFGTGNPAAYGIAGYGRLIAAIKADPQLAPLVTVVTPTLSLGGIAGNYAAGVSRTVIGNGVVIDDQNVMRRWNDYGFVLTPKTLKLTGTPEQAAVIGRGVARVLQLCGPLKVANCPSPQPAKQDGADAPADITALAADTAGASGAGSPRTANQVELLAANAHGAPNVARLDVVAAEAQGVKELDDLYVQLHFGAAQRLIYGADAPKATAIVVQLKHSADLPAAQQRLTALLKQVAPDQPLAVLDFATLNPSYGQIVGMFGAIFGFIALLIGVIVLFTVGNTMSMAVIERTTEIGTLRAIGLRRGGVRRLFVLEGLLLGLVGSGLGVLVALALAWLINHAGLTWLPPGNVEPVPLTVRVWGEPRMIVLTAIGLSLIAAISAWWPARRAARLEIVDALRHV</sequence>
<evidence type="ECO:0000256" key="4">
    <source>
        <dbReference type="ARBA" id="ARBA00022989"/>
    </source>
</evidence>
<comment type="caution">
    <text evidence="9">The sequence shown here is derived from an EMBL/GenBank/DDBJ whole genome shotgun (WGS) entry which is preliminary data.</text>
</comment>
<feature type="transmembrane region" description="Helical" evidence="7">
    <location>
        <begin position="320"/>
        <end position="344"/>
    </location>
</feature>
<feature type="transmembrane region" description="Helical" evidence="7">
    <location>
        <begin position="21"/>
        <end position="39"/>
    </location>
</feature>
<dbReference type="InterPro" id="IPR003838">
    <property type="entry name" value="ABC3_permease_C"/>
</dbReference>
<evidence type="ECO:0000313" key="10">
    <source>
        <dbReference type="Proteomes" id="UP000809431"/>
    </source>
</evidence>
<dbReference type="RefSeq" id="WP_203539960.1">
    <property type="nucleotide sequence ID" value="NZ_JAESND010000014.1"/>
</dbReference>
<evidence type="ECO:0000256" key="1">
    <source>
        <dbReference type="ARBA" id="ARBA00004651"/>
    </source>
</evidence>
<comment type="similarity">
    <text evidence="6">Belongs to the ABC-4 integral membrane protein family.</text>
</comment>
<dbReference type="Pfam" id="PF02687">
    <property type="entry name" value="FtsX"/>
    <property type="match status" value="1"/>
</dbReference>
<feature type="domain" description="ABC3 transporter permease C-terminal" evidence="8">
    <location>
        <begin position="330"/>
        <end position="456"/>
    </location>
</feature>
<evidence type="ECO:0000256" key="5">
    <source>
        <dbReference type="ARBA" id="ARBA00023136"/>
    </source>
</evidence>
<keyword evidence="3 7" id="KW-0812">Transmembrane</keyword>
<dbReference type="PANTHER" id="PTHR30572">
    <property type="entry name" value="MEMBRANE COMPONENT OF TRANSPORTER-RELATED"/>
    <property type="match status" value="1"/>
</dbReference>
<keyword evidence="10" id="KW-1185">Reference proteome</keyword>
<protein>
    <submittedName>
        <fullName evidence="9">ABC transporter permease</fullName>
    </submittedName>
</protein>
<organism evidence="9 10">
    <name type="scientific">Jeongeupia naejangsanensis</name>
    <dbReference type="NCBI Taxonomy" id="613195"/>
    <lineage>
        <taxon>Bacteria</taxon>
        <taxon>Pseudomonadati</taxon>
        <taxon>Pseudomonadota</taxon>
        <taxon>Betaproteobacteria</taxon>
        <taxon>Neisseriales</taxon>
        <taxon>Chitinibacteraceae</taxon>
        <taxon>Jeongeupia</taxon>
    </lineage>
</organism>
<keyword evidence="4 7" id="KW-1133">Transmembrane helix</keyword>
<accession>A0ABS2BRV1</accession>
<dbReference type="InterPro" id="IPR050250">
    <property type="entry name" value="Macrolide_Exporter_MacB"/>
</dbReference>
<feature type="transmembrane region" description="Helical" evidence="7">
    <location>
        <begin position="374"/>
        <end position="401"/>
    </location>
</feature>
<dbReference type="Proteomes" id="UP000809431">
    <property type="component" value="Unassembled WGS sequence"/>
</dbReference>
<dbReference type="PANTHER" id="PTHR30572:SF4">
    <property type="entry name" value="ABC TRANSPORTER PERMEASE YTRF"/>
    <property type="match status" value="1"/>
</dbReference>
<keyword evidence="2" id="KW-1003">Cell membrane</keyword>
<comment type="subcellular location">
    <subcellularLocation>
        <location evidence="1">Cell membrane</location>
        <topology evidence="1">Multi-pass membrane protein</topology>
    </subcellularLocation>
</comment>
<name>A0ABS2BRV1_9NEIS</name>
<reference evidence="9 10" key="1">
    <citation type="submission" date="2021-01" db="EMBL/GenBank/DDBJ databases">
        <title>Draft Genome Sequence and Polyhydroxyalkanoate Biosynthetic Potential of Jeongeupia naejangsanensis Type Strain DSM 24253.</title>
        <authorList>
            <person name="Turrini P."/>
            <person name="Artuso I."/>
            <person name="Lugli G.A."/>
            <person name="Frangipani E."/>
            <person name="Ventura M."/>
            <person name="Visca P."/>
        </authorList>
    </citation>
    <scope>NUCLEOTIDE SEQUENCE [LARGE SCALE GENOMIC DNA]</scope>
    <source>
        <strain evidence="9 10">DSM 24253</strain>
    </source>
</reference>
<evidence type="ECO:0000313" key="9">
    <source>
        <dbReference type="EMBL" id="MBM3117773.1"/>
    </source>
</evidence>
<gene>
    <name evidence="9" type="ORF">JMJ54_18205</name>
</gene>
<evidence type="ECO:0000256" key="6">
    <source>
        <dbReference type="ARBA" id="ARBA00038076"/>
    </source>
</evidence>
<evidence type="ECO:0000256" key="2">
    <source>
        <dbReference type="ARBA" id="ARBA00022475"/>
    </source>
</evidence>
<evidence type="ECO:0000256" key="7">
    <source>
        <dbReference type="SAM" id="Phobius"/>
    </source>
</evidence>
<dbReference type="EMBL" id="JAESND010000014">
    <property type="protein sequence ID" value="MBM3117773.1"/>
    <property type="molecule type" value="Genomic_DNA"/>
</dbReference>
<feature type="transmembrane region" description="Helical" evidence="7">
    <location>
        <begin position="429"/>
        <end position="447"/>
    </location>
</feature>
<keyword evidence="5 7" id="KW-0472">Membrane</keyword>
<evidence type="ECO:0000259" key="8">
    <source>
        <dbReference type="Pfam" id="PF02687"/>
    </source>
</evidence>